<name>A0ABX5YIJ9_9PLAN</name>
<dbReference type="InterPro" id="IPR050300">
    <property type="entry name" value="GDXG_lipolytic_enzyme"/>
</dbReference>
<dbReference type="PANTHER" id="PTHR48081:SF30">
    <property type="entry name" value="ACETYL-HYDROLASE LIPR-RELATED"/>
    <property type="match status" value="1"/>
</dbReference>
<comment type="similarity">
    <text evidence="1">Belongs to the 'GDXG' lipolytic enzyme family.</text>
</comment>
<dbReference type="Proteomes" id="UP000322887">
    <property type="component" value="Chromosome"/>
</dbReference>
<organism evidence="5 6">
    <name type="scientific">Gimesia maris</name>
    <dbReference type="NCBI Taxonomy" id="122"/>
    <lineage>
        <taxon>Bacteria</taxon>
        <taxon>Pseudomonadati</taxon>
        <taxon>Planctomycetota</taxon>
        <taxon>Planctomycetia</taxon>
        <taxon>Planctomycetales</taxon>
        <taxon>Planctomycetaceae</taxon>
        <taxon>Gimesia</taxon>
    </lineage>
</organism>
<feature type="chain" id="PRO_5047545372" evidence="3">
    <location>
        <begin position="29"/>
        <end position="303"/>
    </location>
</feature>
<proteinExistence type="inferred from homology"/>
<accession>A0ABX5YIJ9</accession>
<dbReference type="SUPFAM" id="SSF53474">
    <property type="entry name" value="alpha/beta-Hydrolases"/>
    <property type="match status" value="1"/>
</dbReference>
<evidence type="ECO:0000259" key="4">
    <source>
        <dbReference type="Pfam" id="PF20434"/>
    </source>
</evidence>
<feature type="signal peptide" evidence="3">
    <location>
        <begin position="1"/>
        <end position="28"/>
    </location>
</feature>
<keyword evidence="2 5" id="KW-0378">Hydrolase</keyword>
<dbReference type="EMBL" id="CP042910">
    <property type="protein sequence ID" value="QEG15496.1"/>
    <property type="molecule type" value="Genomic_DNA"/>
</dbReference>
<reference evidence="5 6" key="1">
    <citation type="submission" date="2019-08" db="EMBL/GenBank/DDBJ databases">
        <title>Deep-cultivation of Planctomycetes and their phenomic and genomic characterization uncovers novel biology.</title>
        <authorList>
            <person name="Wiegand S."/>
            <person name="Jogler M."/>
            <person name="Boedeker C."/>
            <person name="Pinto D."/>
            <person name="Vollmers J."/>
            <person name="Rivas-Marin E."/>
            <person name="Kohn T."/>
            <person name="Peeters S.H."/>
            <person name="Heuer A."/>
            <person name="Rast P."/>
            <person name="Oberbeckmann S."/>
            <person name="Bunk B."/>
            <person name="Jeske O."/>
            <person name="Meyerdierks A."/>
            <person name="Storesund J.E."/>
            <person name="Kallscheuer N."/>
            <person name="Luecker S."/>
            <person name="Lage O.M."/>
            <person name="Pohl T."/>
            <person name="Merkel B.J."/>
            <person name="Hornburger P."/>
            <person name="Mueller R.-W."/>
            <person name="Bruemmer F."/>
            <person name="Labrenz M."/>
            <person name="Spormann A.M."/>
            <person name="Op den Camp H."/>
            <person name="Overmann J."/>
            <person name="Amann R."/>
            <person name="Jetten M.S.M."/>
            <person name="Mascher T."/>
            <person name="Medema M.H."/>
            <person name="Devos D.P."/>
            <person name="Kaster A.-K."/>
            <person name="Ovreas L."/>
            <person name="Rohde M."/>
            <person name="Galperin M.Y."/>
            <person name="Jogler C."/>
        </authorList>
    </citation>
    <scope>NUCLEOTIDE SEQUENCE [LARGE SCALE GENOMIC DNA]</scope>
    <source>
        <strain evidence="5 6">DSM 8797</strain>
    </source>
</reference>
<keyword evidence="3" id="KW-0732">Signal</keyword>
<gene>
    <name evidence="5" type="primary">nlhH_1</name>
    <name evidence="5" type="ORF">GmarT_13360</name>
</gene>
<dbReference type="EC" id="3.1.1.1" evidence="5"/>
<dbReference type="Pfam" id="PF20434">
    <property type="entry name" value="BD-FAE"/>
    <property type="match status" value="1"/>
</dbReference>
<dbReference type="Gene3D" id="3.40.50.1820">
    <property type="entry name" value="alpha/beta hydrolase"/>
    <property type="match status" value="1"/>
</dbReference>
<sequence length="303" mass="33462">MNFLTQKTLILALLATVFSLFPIESSTAADKKPAAKKNAWKPLAGAEYKVYKKIEQGDLHLNIYKPADWKATDTRPGIVFFFGGGWRNGNPSQFEPHCKHLASKGMVACTAEYRIKSKHDTTPFECVADGKSAVRWIREHAKELGIDPQRIAAGGGSAGGHVAACTGTVIGFDEPDENKSISSVPNAMALFNPVVDTTETGWKGGPSQLGKRCKEISPIHFLKKGTPPTIIFHGTADKTVLFENVERFTEQMKQNGNRCELVAYEGEGHGFFNLRKNSEDNYHSTIKQLDQFLTSLDYIEPKQ</sequence>
<feature type="domain" description="BD-FAE-like" evidence="4">
    <location>
        <begin position="61"/>
        <end position="251"/>
    </location>
</feature>
<dbReference type="PANTHER" id="PTHR48081">
    <property type="entry name" value="AB HYDROLASE SUPERFAMILY PROTEIN C4A8.06C"/>
    <property type="match status" value="1"/>
</dbReference>
<evidence type="ECO:0000256" key="2">
    <source>
        <dbReference type="ARBA" id="ARBA00022801"/>
    </source>
</evidence>
<dbReference type="GeneID" id="98645974"/>
<dbReference type="GO" id="GO:0106435">
    <property type="term" value="F:carboxylesterase activity"/>
    <property type="evidence" value="ECO:0007669"/>
    <property type="project" value="UniProtKB-EC"/>
</dbReference>
<evidence type="ECO:0000256" key="3">
    <source>
        <dbReference type="SAM" id="SignalP"/>
    </source>
</evidence>
<keyword evidence="6" id="KW-1185">Reference proteome</keyword>
<dbReference type="RefSeq" id="WP_002647574.1">
    <property type="nucleotide sequence ID" value="NZ_CP036353.1"/>
</dbReference>
<evidence type="ECO:0000313" key="5">
    <source>
        <dbReference type="EMBL" id="QEG15496.1"/>
    </source>
</evidence>
<dbReference type="InterPro" id="IPR029058">
    <property type="entry name" value="AB_hydrolase_fold"/>
</dbReference>
<evidence type="ECO:0000313" key="6">
    <source>
        <dbReference type="Proteomes" id="UP000322887"/>
    </source>
</evidence>
<dbReference type="InterPro" id="IPR049492">
    <property type="entry name" value="BD-FAE-like_dom"/>
</dbReference>
<evidence type="ECO:0000256" key="1">
    <source>
        <dbReference type="ARBA" id="ARBA00010515"/>
    </source>
</evidence>
<protein>
    <submittedName>
        <fullName evidence="5">Carboxylesterase NlhH</fullName>
        <ecNumber evidence="5">3.1.1.1</ecNumber>
    </submittedName>
</protein>